<dbReference type="EMBL" id="UOFT01000035">
    <property type="protein sequence ID" value="VAW93964.1"/>
    <property type="molecule type" value="Genomic_DNA"/>
</dbReference>
<comment type="similarity">
    <text evidence="4">Belongs to the alanine racemase family.</text>
</comment>
<dbReference type="SUPFAM" id="SSF50621">
    <property type="entry name" value="Alanine racemase C-terminal domain-like"/>
    <property type="match status" value="1"/>
</dbReference>
<comment type="cofactor">
    <cofactor evidence="2">
        <name>pyridoxal 5'-phosphate</name>
        <dbReference type="ChEBI" id="CHEBI:597326"/>
    </cofactor>
</comment>
<dbReference type="PRINTS" id="PR00992">
    <property type="entry name" value="ALARACEMASE"/>
</dbReference>
<name>A0A3B1AJB9_9ZZZZ</name>
<dbReference type="GO" id="GO:0005829">
    <property type="term" value="C:cytosol"/>
    <property type="evidence" value="ECO:0007669"/>
    <property type="project" value="TreeGrafter"/>
</dbReference>
<keyword evidence="7 10" id="KW-0413">Isomerase</keyword>
<keyword evidence="6" id="KW-0663">Pyridoxal phosphate</keyword>
<dbReference type="GO" id="GO:0008784">
    <property type="term" value="F:alanine racemase activity"/>
    <property type="evidence" value="ECO:0007669"/>
    <property type="project" value="UniProtKB-EC"/>
</dbReference>
<dbReference type="Gene3D" id="2.40.37.10">
    <property type="entry name" value="Lyase, Ornithine Decarboxylase, Chain A, domain 1"/>
    <property type="match status" value="1"/>
</dbReference>
<evidence type="ECO:0000313" key="10">
    <source>
        <dbReference type="EMBL" id="VAW93964.1"/>
    </source>
</evidence>
<dbReference type="GO" id="GO:0030632">
    <property type="term" value="P:D-alanine biosynthetic process"/>
    <property type="evidence" value="ECO:0007669"/>
    <property type="project" value="TreeGrafter"/>
</dbReference>
<gene>
    <name evidence="10" type="ORF">MNBD_GAMMA23-1090</name>
</gene>
<comment type="pathway">
    <text evidence="8">Amino-acid biosynthesis; D-alanine biosynthesis; D-alanine from L-alanine: step 1/1.</text>
</comment>
<accession>A0A3B1AJB9</accession>
<evidence type="ECO:0000259" key="9">
    <source>
        <dbReference type="SMART" id="SM01005"/>
    </source>
</evidence>
<comment type="catalytic activity">
    <reaction evidence="1">
        <text>L-alanine = D-alanine</text>
        <dbReference type="Rhea" id="RHEA:20249"/>
        <dbReference type="ChEBI" id="CHEBI:57416"/>
        <dbReference type="ChEBI" id="CHEBI:57972"/>
        <dbReference type="EC" id="5.1.1.1"/>
    </reaction>
</comment>
<dbReference type="AlphaFoldDB" id="A0A3B1AJB9"/>
<dbReference type="InterPro" id="IPR020622">
    <property type="entry name" value="Ala_racemase_pyridoxalP-BS"/>
</dbReference>
<dbReference type="InterPro" id="IPR011079">
    <property type="entry name" value="Ala_racemase_C"/>
</dbReference>
<dbReference type="CDD" id="cd06827">
    <property type="entry name" value="PLPDE_III_AR_proteobact"/>
    <property type="match status" value="1"/>
</dbReference>
<dbReference type="SMART" id="SM01005">
    <property type="entry name" value="Ala_racemase_C"/>
    <property type="match status" value="1"/>
</dbReference>
<evidence type="ECO:0000256" key="3">
    <source>
        <dbReference type="ARBA" id="ARBA00004752"/>
    </source>
</evidence>
<feature type="domain" description="Alanine racemase C-terminal" evidence="9">
    <location>
        <begin position="243"/>
        <end position="367"/>
    </location>
</feature>
<dbReference type="PANTHER" id="PTHR30511:SF4">
    <property type="entry name" value="ALANINE RACEMASE, BIOSYNTHETIC"/>
    <property type="match status" value="1"/>
</dbReference>
<dbReference type="Pfam" id="PF01168">
    <property type="entry name" value="Ala_racemase_N"/>
    <property type="match status" value="1"/>
</dbReference>
<evidence type="ECO:0000256" key="7">
    <source>
        <dbReference type="ARBA" id="ARBA00023235"/>
    </source>
</evidence>
<reference evidence="10" key="1">
    <citation type="submission" date="2018-06" db="EMBL/GenBank/DDBJ databases">
        <authorList>
            <person name="Zhirakovskaya E."/>
        </authorList>
    </citation>
    <scope>NUCLEOTIDE SEQUENCE</scope>
</reference>
<evidence type="ECO:0000256" key="1">
    <source>
        <dbReference type="ARBA" id="ARBA00000316"/>
    </source>
</evidence>
<dbReference type="NCBIfam" id="TIGR00492">
    <property type="entry name" value="alr"/>
    <property type="match status" value="1"/>
</dbReference>
<dbReference type="GO" id="GO:0030170">
    <property type="term" value="F:pyridoxal phosphate binding"/>
    <property type="evidence" value="ECO:0007669"/>
    <property type="project" value="TreeGrafter"/>
</dbReference>
<dbReference type="FunFam" id="2.40.37.10:FF:000002">
    <property type="entry name" value="Alanine racemase"/>
    <property type="match status" value="1"/>
</dbReference>
<proteinExistence type="inferred from homology"/>
<dbReference type="Gene3D" id="3.20.20.10">
    <property type="entry name" value="Alanine racemase"/>
    <property type="match status" value="1"/>
</dbReference>
<dbReference type="InterPro" id="IPR000821">
    <property type="entry name" value="Ala_racemase"/>
</dbReference>
<dbReference type="InterPro" id="IPR001608">
    <property type="entry name" value="Ala_racemase_N"/>
</dbReference>
<comment type="pathway">
    <text evidence="3">Cell wall biogenesis; peptidoglycan biosynthesis.</text>
</comment>
<evidence type="ECO:0000256" key="8">
    <source>
        <dbReference type="ARBA" id="ARBA00037912"/>
    </source>
</evidence>
<sequence>MSRVTRATINLTALKYNLAIVKKSAPPQKIMAVVKADAYGHGMARVAQALKEVLSEQDAFAVASIDEAVMLRAVGITNSIVVLEGFNSSADLTLIQQHNISVVIHHISQLILLELQAEQVKNIKCWLKIDTGMHRLGFAPDDVKKMYQRLLNTGVDTDIGLMTHLANADDRGDSKSEQQVELFNQIVSGNPAETSLANSAAILGWPTAHGHWVRPGIMLYGVNPFVYSTENEANKLAATLKPVMTLSAALIAINKISKDETIGYGSTWSCPEDMLVGVVSIGYGDGYPRHAPSGTPVLVNGKRAALIGRVSMDMIMVDLRQQTDVKVGDEVTLWGDGLPVEEIAAAADTIGYELLCGVTRRVVFEYKDSE</sequence>
<dbReference type="HAMAP" id="MF_01201">
    <property type="entry name" value="Ala_racemase"/>
    <property type="match status" value="1"/>
</dbReference>
<evidence type="ECO:0000256" key="6">
    <source>
        <dbReference type="ARBA" id="ARBA00022898"/>
    </source>
</evidence>
<dbReference type="Pfam" id="PF00842">
    <property type="entry name" value="Ala_racemase_C"/>
    <property type="match status" value="1"/>
</dbReference>
<dbReference type="FunFam" id="3.20.20.10:FF:000002">
    <property type="entry name" value="Alanine racemase"/>
    <property type="match status" value="1"/>
</dbReference>
<dbReference type="InterPro" id="IPR009006">
    <property type="entry name" value="Ala_racemase/Decarboxylase_C"/>
</dbReference>
<dbReference type="PROSITE" id="PS00395">
    <property type="entry name" value="ALANINE_RACEMASE"/>
    <property type="match status" value="1"/>
</dbReference>
<evidence type="ECO:0000256" key="4">
    <source>
        <dbReference type="ARBA" id="ARBA00007880"/>
    </source>
</evidence>
<evidence type="ECO:0000256" key="5">
    <source>
        <dbReference type="ARBA" id="ARBA00013089"/>
    </source>
</evidence>
<dbReference type="PANTHER" id="PTHR30511">
    <property type="entry name" value="ALANINE RACEMASE"/>
    <property type="match status" value="1"/>
</dbReference>
<organism evidence="10">
    <name type="scientific">hydrothermal vent metagenome</name>
    <dbReference type="NCBI Taxonomy" id="652676"/>
    <lineage>
        <taxon>unclassified sequences</taxon>
        <taxon>metagenomes</taxon>
        <taxon>ecological metagenomes</taxon>
    </lineage>
</organism>
<dbReference type="InterPro" id="IPR029066">
    <property type="entry name" value="PLP-binding_barrel"/>
</dbReference>
<dbReference type="EC" id="5.1.1.1" evidence="5"/>
<dbReference type="SUPFAM" id="SSF51419">
    <property type="entry name" value="PLP-binding barrel"/>
    <property type="match status" value="1"/>
</dbReference>
<evidence type="ECO:0000256" key="2">
    <source>
        <dbReference type="ARBA" id="ARBA00001933"/>
    </source>
</evidence>
<protein>
    <recommendedName>
        <fullName evidence="5">alanine racemase</fullName>
        <ecNumber evidence="5">5.1.1.1</ecNumber>
    </recommendedName>
</protein>